<dbReference type="Pfam" id="PF18052">
    <property type="entry name" value="Rx_N"/>
    <property type="match status" value="1"/>
</dbReference>
<dbReference type="EMBL" id="JAUIZM010000003">
    <property type="protein sequence ID" value="KAK1393479.1"/>
    <property type="molecule type" value="Genomic_DNA"/>
</dbReference>
<keyword evidence="2" id="KW-0547">Nucleotide-binding</keyword>
<protein>
    <recommendedName>
        <fullName evidence="4">Disease resistance N-terminal domain-containing protein</fullName>
    </recommendedName>
</protein>
<dbReference type="GO" id="GO:0000166">
    <property type="term" value="F:nucleotide binding"/>
    <property type="evidence" value="ECO:0007669"/>
    <property type="project" value="UniProtKB-KW"/>
</dbReference>
<dbReference type="Proteomes" id="UP001237642">
    <property type="component" value="Unassembled WGS sequence"/>
</dbReference>
<dbReference type="Gene3D" id="1.20.5.4130">
    <property type="match status" value="1"/>
</dbReference>
<reference evidence="5" key="2">
    <citation type="submission" date="2023-05" db="EMBL/GenBank/DDBJ databases">
        <authorList>
            <person name="Schelkunov M.I."/>
        </authorList>
    </citation>
    <scope>NUCLEOTIDE SEQUENCE</scope>
    <source>
        <strain evidence="5">Hsosn_3</strain>
        <tissue evidence="5">Leaf</tissue>
    </source>
</reference>
<keyword evidence="6" id="KW-1185">Reference proteome</keyword>
<evidence type="ECO:0000313" key="6">
    <source>
        <dbReference type="Proteomes" id="UP001237642"/>
    </source>
</evidence>
<keyword evidence="1" id="KW-0677">Repeat</keyword>
<feature type="domain" description="Disease resistance N-terminal" evidence="4">
    <location>
        <begin position="8"/>
        <end position="93"/>
    </location>
</feature>
<reference evidence="5" key="1">
    <citation type="submission" date="2023-02" db="EMBL/GenBank/DDBJ databases">
        <title>Genome of toxic invasive species Heracleum sosnowskyi carries increased number of genes despite the absence of recent whole-genome duplications.</title>
        <authorList>
            <person name="Schelkunov M."/>
            <person name="Shtratnikova V."/>
            <person name="Makarenko M."/>
            <person name="Klepikova A."/>
            <person name="Omelchenko D."/>
            <person name="Novikova G."/>
            <person name="Obukhova E."/>
            <person name="Bogdanov V."/>
            <person name="Penin A."/>
            <person name="Logacheva M."/>
        </authorList>
    </citation>
    <scope>NUCLEOTIDE SEQUENCE</scope>
    <source>
        <strain evidence="5">Hsosn_3</strain>
        <tissue evidence="5">Leaf</tissue>
    </source>
</reference>
<gene>
    <name evidence="5" type="ORF">POM88_012535</name>
</gene>
<evidence type="ECO:0000256" key="1">
    <source>
        <dbReference type="ARBA" id="ARBA00022737"/>
    </source>
</evidence>
<evidence type="ECO:0000256" key="3">
    <source>
        <dbReference type="ARBA" id="ARBA00022821"/>
    </source>
</evidence>
<evidence type="ECO:0000313" key="5">
    <source>
        <dbReference type="EMBL" id="KAK1393479.1"/>
    </source>
</evidence>
<sequence>MFVAHLASGLVRKLVSLATKEVIQAWNLHDDLEALRVRLESIDALLSDANTRNLTMPAVQHWFNKLEALANGADVFLDELAYEVTRQKVENHLMVRDFFIPSKNNIVFRFKAAHKIKSIHRLRFFMPLSISF</sequence>
<proteinExistence type="predicted"/>
<evidence type="ECO:0000259" key="4">
    <source>
        <dbReference type="Pfam" id="PF18052"/>
    </source>
</evidence>
<dbReference type="InterPro" id="IPR041118">
    <property type="entry name" value="Rx_N"/>
</dbReference>
<name>A0AAD8IYD8_9APIA</name>
<dbReference type="AlphaFoldDB" id="A0AAD8IYD8"/>
<keyword evidence="3" id="KW-0611">Plant defense</keyword>
<dbReference type="GO" id="GO:0006952">
    <property type="term" value="P:defense response"/>
    <property type="evidence" value="ECO:0007669"/>
    <property type="project" value="UniProtKB-KW"/>
</dbReference>
<evidence type="ECO:0000256" key="2">
    <source>
        <dbReference type="ARBA" id="ARBA00022741"/>
    </source>
</evidence>
<comment type="caution">
    <text evidence="5">The sequence shown here is derived from an EMBL/GenBank/DDBJ whole genome shotgun (WGS) entry which is preliminary data.</text>
</comment>
<accession>A0AAD8IYD8</accession>
<organism evidence="5 6">
    <name type="scientific">Heracleum sosnowskyi</name>
    <dbReference type="NCBI Taxonomy" id="360622"/>
    <lineage>
        <taxon>Eukaryota</taxon>
        <taxon>Viridiplantae</taxon>
        <taxon>Streptophyta</taxon>
        <taxon>Embryophyta</taxon>
        <taxon>Tracheophyta</taxon>
        <taxon>Spermatophyta</taxon>
        <taxon>Magnoliopsida</taxon>
        <taxon>eudicotyledons</taxon>
        <taxon>Gunneridae</taxon>
        <taxon>Pentapetalae</taxon>
        <taxon>asterids</taxon>
        <taxon>campanulids</taxon>
        <taxon>Apiales</taxon>
        <taxon>Apiaceae</taxon>
        <taxon>Apioideae</taxon>
        <taxon>apioid superclade</taxon>
        <taxon>Tordylieae</taxon>
        <taxon>Tordyliinae</taxon>
        <taxon>Heracleum</taxon>
    </lineage>
</organism>